<keyword evidence="1" id="KW-1133">Transmembrane helix</keyword>
<reference evidence="2 3" key="1">
    <citation type="submission" date="2016-07" db="EMBL/GenBank/DDBJ databases">
        <title>Pervasive Adenine N6-methylation of Active Genes in Fungi.</title>
        <authorList>
            <consortium name="DOE Joint Genome Institute"/>
            <person name="Mondo S.J."/>
            <person name="Dannebaum R.O."/>
            <person name="Kuo R.C."/>
            <person name="Labutti K."/>
            <person name="Haridas S."/>
            <person name="Kuo A."/>
            <person name="Salamov A."/>
            <person name="Ahrendt S.R."/>
            <person name="Lipzen A."/>
            <person name="Sullivan W."/>
            <person name="Andreopoulos W.B."/>
            <person name="Clum A."/>
            <person name="Lindquist E."/>
            <person name="Daum C."/>
            <person name="Ramamoorthy G.K."/>
            <person name="Gryganskyi A."/>
            <person name="Culley D."/>
            <person name="Magnuson J.K."/>
            <person name="James T.Y."/>
            <person name="O'Malley M.A."/>
            <person name="Stajich J.E."/>
            <person name="Spatafora J.W."/>
            <person name="Visel A."/>
            <person name="Grigoriev I.V."/>
        </authorList>
    </citation>
    <scope>NUCLEOTIDE SEQUENCE [LARGE SCALE GENOMIC DNA]</scope>
    <source>
        <strain evidence="2 3">NRRL 2496</strain>
    </source>
</reference>
<keyword evidence="3" id="KW-1185">Reference proteome</keyword>
<sequence length="57" mass="6787">MQCTYIFMHTRSFSTSVLQAINASFHSFFGRFFYLTFFFPLECDSIILLRAYFVLLP</sequence>
<comment type="caution">
    <text evidence="2">The sequence shown here is derived from an EMBL/GenBank/DDBJ whole genome shotgun (WGS) entry which is preliminary data.</text>
</comment>
<dbReference type="InParanoid" id="A0A1X2H159"/>
<keyword evidence="1" id="KW-0472">Membrane</keyword>
<gene>
    <name evidence="2" type="ORF">BCR43DRAFT_498607</name>
</gene>
<dbReference type="EMBL" id="MCGN01000011">
    <property type="protein sequence ID" value="ORY91163.1"/>
    <property type="molecule type" value="Genomic_DNA"/>
</dbReference>
<feature type="transmembrane region" description="Helical" evidence="1">
    <location>
        <begin position="32"/>
        <end position="55"/>
    </location>
</feature>
<keyword evidence="1" id="KW-0812">Transmembrane</keyword>
<proteinExistence type="predicted"/>
<dbReference type="Proteomes" id="UP000242180">
    <property type="component" value="Unassembled WGS sequence"/>
</dbReference>
<evidence type="ECO:0000256" key="1">
    <source>
        <dbReference type="SAM" id="Phobius"/>
    </source>
</evidence>
<accession>A0A1X2H159</accession>
<organism evidence="2 3">
    <name type="scientific">Syncephalastrum racemosum</name>
    <name type="common">Filamentous fungus</name>
    <dbReference type="NCBI Taxonomy" id="13706"/>
    <lineage>
        <taxon>Eukaryota</taxon>
        <taxon>Fungi</taxon>
        <taxon>Fungi incertae sedis</taxon>
        <taxon>Mucoromycota</taxon>
        <taxon>Mucoromycotina</taxon>
        <taxon>Mucoromycetes</taxon>
        <taxon>Mucorales</taxon>
        <taxon>Syncephalastraceae</taxon>
        <taxon>Syncephalastrum</taxon>
    </lineage>
</organism>
<protein>
    <submittedName>
        <fullName evidence="2">Uncharacterized protein</fullName>
    </submittedName>
</protein>
<dbReference type="AlphaFoldDB" id="A0A1X2H159"/>
<evidence type="ECO:0000313" key="2">
    <source>
        <dbReference type="EMBL" id="ORY91163.1"/>
    </source>
</evidence>
<name>A0A1X2H159_SYNRA</name>
<evidence type="ECO:0000313" key="3">
    <source>
        <dbReference type="Proteomes" id="UP000242180"/>
    </source>
</evidence>